<comment type="caution">
    <text evidence="1">The sequence shown here is derived from an EMBL/GenBank/DDBJ whole genome shotgun (WGS) entry which is preliminary data.</text>
</comment>
<accession>A0A0G0K268</accession>
<reference evidence="1 2" key="1">
    <citation type="journal article" date="2015" name="Nature">
        <title>rRNA introns, odd ribosomes, and small enigmatic genomes across a large radiation of phyla.</title>
        <authorList>
            <person name="Brown C.T."/>
            <person name="Hug L.A."/>
            <person name="Thomas B.C."/>
            <person name="Sharon I."/>
            <person name="Castelle C.J."/>
            <person name="Singh A."/>
            <person name="Wilkins M.J."/>
            <person name="Williams K.H."/>
            <person name="Banfield J.F."/>
        </authorList>
    </citation>
    <scope>NUCLEOTIDE SEQUENCE [LARGE SCALE GENOMIC DNA]</scope>
</reference>
<protein>
    <submittedName>
        <fullName evidence="1">Uncharacterized protein</fullName>
    </submittedName>
</protein>
<dbReference type="Proteomes" id="UP000034852">
    <property type="component" value="Unassembled WGS sequence"/>
</dbReference>
<proteinExistence type="predicted"/>
<sequence>MKNLYKHYYKNENVIDFEYIPNGYTKTDTKVVKVMFFFLMYYSTEYKDQKGNIITVKNIHDDTYDTFQYKNNESDYIEGNCENMSTSDMYDRTEYRTLSNGKYKICQTFNLNDSNMYYFISVDEKYLVDIITNNENFEQSEIDQIILNLREVKIKDIE</sequence>
<evidence type="ECO:0000313" key="2">
    <source>
        <dbReference type="Proteomes" id="UP000034852"/>
    </source>
</evidence>
<evidence type="ECO:0000313" key="1">
    <source>
        <dbReference type="EMBL" id="KKQ34726.1"/>
    </source>
</evidence>
<organism evidence="1 2">
    <name type="scientific">candidate division WS6 bacterium GW2011_GWA2_37_6</name>
    <dbReference type="NCBI Taxonomy" id="1619087"/>
    <lineage>
        <taxon>Bacteria</taxon>
        <taxon>Candidatus Dojkabacteria</taxon>
    </lineage>
</organism>
<gene>
    <name evidence="1" type="ORF">US52_C0049G0004</name>
</gene>
<dbReference type="EMBL" id="LBTH01000049">
    <property type="protein sequence ID" value="KKQ34726.1"/>
    <property type="molecule type" value="Genomic_DNA"/>
</dbReference>
<name>A0A0G0K268_9BACT</name>
<dbReference type="AlphaFoldDB" id="A0A0G0K268"/>